<comment type="caution">
    <text evidence="1">The sequence shown here is derived from an EMBL/GenBank/DDBJ whole genome shotgun (WGS) entry which is preliminary data.</text>
</comment>
<dbReference type="Proteomes" id="UP001519887">
    <property type="component" value="Unassembled WGS sequence"/>
</dbReference>
<evidence type="ECO:0000313" key="1">
    <source>
        <dbReference type="EMBL" id="MBW7460573.1"/>
    </source>
</evidence>
<proteinExistence type="predicted"/>
<name>A0ABS7CI15_9BACL</name>
<evidence type="ECO:0000313" key="2">
    <source>
        <dbReference type="Proteomes" id="UP001519887"/>
    </source>
</evidence>
<sequence>PQSVVEVFISSVEPLRPETGTLLLGPVEMNYQPGAFELEIDPQTAKGLNGEERVFYRILLTAIRPDLHVESEVRFKWRV</sequence>
<dbReference type="EMBL" id="JAHZIK010002313">
    <property type="protein sequence ID" value="MBW7460573.1"/>
    <property type="molecule type" value="Genomic_DNA"/>
</dbReference>
<keyword evidence="2" id="KW-1185">Reference proteome</keyword>
<gene>
    <name evidence="1" type="ORF">K0U00_41565</name>
</gene>
<organism evidence="1 2">
    <name type="scientific">Paenibacillus sepulcri</name>
    <dbReference type="NCBI Taxonomy" id="359917"/>
    <lineage>
        <taxon>Bacteria</taxon>
        <taxon>Bacillati</taxon>
        <taxon>Bacillota</taxon>
        <taxon>Bacilli</taxon>
        <taxon>Bacillales</taxon>
        <taxon>Paenibacillaceae</taxon>
        <taxon>Paenibacillus</taxon>
    </lineage>
</organism>
<feature type="non-terminal residue" evidence="1">
    <location>
        <position position="1"/>
    </location>
</feature>
<accession>A0ABS7CI15</accession>
<protein>
    <submittedName>
        <fullName evidence="1">Uncharacterized protein</fullName>
    </submittedName>
</protein>
<reference evidence="1 2" key="1">
    <citation type="submission" date="2021-07" db="EMBL/GenBank/DDBJ databases">
        <title>Paenibacillus radiodurans sp. nov., isolated from the southeastern edge of Tengger Desert.</title>
        <authorList>
            <person name="Zhang G."/>
        </authorList>
    </citation>
    <scope>NUCLEOTIDE SEQUENCE [LARGE SCALE GENOMIC DNA]</scope>
    <source>
        <strain evidence="1 2">CCM 7311</strain>
    </source>
</reference>